<dbReference type="KEGG" id="acad:UA74_18110"/>
<feature type="transmembrane region" description="Helical" evidence="1">
    <location>
        <begin position="67"/>
        <end position="87"/>
    </location>
</feature>
<feature type="transmembrane region" description="Helical" evidence="1">
    <location>
        <begin position="183"/>
        <end position="206"/>
    </location>
</feature>
<protein>
    <submittedName>
        <fullName evidence="2">ABC-2 family transporter protein</fullName>
    </submittedName>
</protein>
<feature type="transmembrane region" description="Helical" evidence="1">
    <location>
        <begin position="157"/>
        <end position="176"/>
    </location>
</feature>
<proteinExistence type="predicted"/>
<dbReference type="EMBL" id="CP016076">
    <property type="protein sequence ID" value="APU15650.1"/>
    <property type="molecule type" value="Genomic_DNA"/>
</dbReference>
<organism evidence="2 3">
    <name type="scientific">Actinoalloteichus fjordicus</name>
    <dbReference type="NCBI Taxonomy" id="1612552"/>
    <lineage>
        <taxon>Bacteria</taxon>
        <taxon>Bacillati</taxon>
        <taxon>Actinomycetota</taxon>
        <taxon>Actinomycetes</taxon>
        <taxon>Pseudonocardiales</taxon>
        <taxon>Pseudonocardiaceae</taxon>
        <taxon>Actinoalloteichus</taxon>
    </lineage>
</organism>
<sequence length="261" mass="26940">MTARMLAGKTMSTKAVANEFAKMRGLKAGLVVALLVVGAVGMAAFTAFGSGVLGRLDDPDGYGWKVLFAGLGMGVSLVSPVVLAVLASRQVEIEHSGNGWLASATSGLTPGRLCRAKFVALGLLVTSATVAWGALLIGLGAAIGVSAPVPIGRWAEYIASLTVINLAVLACQILLAARIENQLVSLGVGVVGIFLAVFSSILPPWAAHLTPWGYYSLTAPADYVGEELVYFDLPRLSVLGLAVVGGGLFVLVTGRFDRQEA</sequence>
<keyword evidence="1" id="KW-0472">Membrane</keyword>
<reference evidence="3" key="1">
    <citation type="submission" date="2016-06" db="EMBL/GenBank/DDBJ databases">
        <title>Complete genome sequence of Actinoalloteichus fjordicus DSM 46855 (=ADI127-17), type strain of the new species Actinoalloteichus fjordicus.</title>
        <authorList>
            <person name="Ruckert C."/>
            <person name="Nouioui I."/>
            <person name="Willmese J."/>
            <person name="van Wezel G."/>
            <person name="Klenk H.-P."/>
            <person name="Kalinowski J."/>
            <person name="Zotchev S.B."/>
        </authorList>
    </citation>
    <scope>NUCLEOTIDE SEQUENCE [LARGE SCALE GENOMIC DNA]</scope>
    <source>
        <strain evidence="3">ADI127-7</strain>
    </source>
</reference>
<gene>
    <name evidence="2" type="ORF">UA74_18110</name>
</gene>
<dbReference type="Proteomes" id="UP000185511">
    <property type="component" value="Chromosome"/>
</dbReference>
<keyword evidence="1" id="KW-0812">Transmembrane</keyword>
<evidence type="ECO:0000313" key="2">
    <source>
        <dbReference type="EMBL" id="APU15650.1"/>
    </source>
</evidence>
<feature type="transmembrane region" description="Helical" evidence="1">
    <location>
        <begin position="236"/>
        <end position="256"/>
    </location>
</feature>
<dbReference type="AlphaFoldDB" id="A0AAC9PT27"/>
<feature type="transmembrane region" description="Helical" evidence="1">
    <location>
        <begin position="118"/>
        <end position="145"/>
    </location>
</feature>
<name>A0AAC9PT27_9PSEU</name>
<accession>A0AAC9PT27</accession>
<keyword evidence="3" id="KW-1185">Reference proteome</keyword>
<dbReference type="Pfam" id="PF12730">
    <property type="entry name" value="ABC2_membrane_4"/>
    <property type="match status" value="1"/>
</dbReference>
<keyword evidence="1" id="KW-1133">Transmembrane helix</keyword>
<evidence type="ECO:0000256" key="1">
    <source>
        <dbReference type="SAM" id="Phobius"/>
    </source>
</evidence>
<evidence type="ECO:0000313" key="3">
    <source>
        <dbReference type="Proteomes" id="UP000185511"/>
    </source>
</evidence>